<organism evidence="6 7">
    <name type="scientific">Lentinula raphanica</name>
    <dbReference type="NCBI Taxonomy" id="153919"/>
    <lineage>
        <taxon>Eukaryota</taxon>
        <taxon>Fungi</taxon>
        <taxon>Dikarya</taxon>
        <taxon>Basidiomycota</taxon>
        <taxon>Agaricomycotina</taxon>
        <taxon>Agaricomycetes</taxon>
        <taxon>Agaricomycetidae</taxon>
        <taxon>Agaricales</taxon>
        <taxon>Marasmiineae</taxon>
        <taxon>Omphalotaceae</taxon>
        <taxon>Lentinula</taxon>
    </lineage>
</organism>
<accession>A0AA38U3L0</accession>
<evidence type="ECO:0000256" key="4">
    <source>
        <dbReference type="ARBA" id="ARBA00022833"/>
    </source>
</evidence>
<evidence type="ECO:0000256" key="3">
    <source>
        <dbReference type="ARBA" id="ARBA00022771"/>
    </source>
</evidence>
<keyword evidence="5" id="KW-0539">Nucleus</keyword>
<keyword evidence="4" id="KW-0862">Zinc</keyword>
<dbReference type="AlphaFoldDB" id="A0AA38U3L0"/>
<keyword evidence="7" id="KW-1185">Reference proteome</keyword>
<evidence type="ECO:0000313" key="7">
    <source>
        <dbReference type="Proteomes" id="UP001163846"/>
    </source>
</evidence>
<comment type="subcellular location">
    <subcellularLocation>
        <location evidence="1">Nucleus</location>
    </subcellularLocation>
</comment>
<dbReference type="GO" id="GO:0008270">
    <property type="term" value="F:zinc ion binding"/>
    <property type="evidence" value="ECO:0007669"/>
    <property type="project" value="UniProtKB-KW"/>
</dbReference>
<comment type="caution">
    <text evidence="6">The sequence shown here is derived from an EMBL/GenBank/DDBJ whole genome shotgun (WGS) entry which is preliminary data.</text>
</comment>
<dbReference type="GO" id="GO:0005634">
    <property type="term" value="C:nucleus"/>
    <property type="evidence" value="ECO:0007669"/>
    <property type="project" value="UniProtKB-SubCell"/>
</dbReference>
<name>A0AA38U3L0_9AGAR</name>
<proteinExistence type="predicted"/>
<dbReference type="PANTHER" id="PTHR46481:SF10">
    <property type="entry name" value="ZINC FINGER BED DOMAIN-CONTAINING PROTEIN 39"/>
    <property type="match status" value="1"/>
</dbReference>
<gene>
    <name evidence="6" type="ORF">F5878DRAFT_501567</name>
</gene>
<evidence type="ECO:0000256" key="1">
    <source>
        <dbReference type="ARBA" id="ARBA00004123"/>
    </source>
</evidence>
<protein>
    <submittedName>
        <fullName evidence="6">Uncharacterized protein</fullName>
    </submittedName>
</protein>
<sequence>RRKSSVYAFFNPEPEIDFKKDGTTPDYLVFSCSHCRTKVRQGLNTSDKGSTGNLIIHVKKCWGEEAFNAAKDSSLEKARMAVKTFGKKGQAKLTAALKTTKSWAKMFSTRPPEKEMIRGYHWLQKEGRPNHYVPSKDTVARDVKKLYKATKAKLADELQVCEYKLALALDCWTSPNHHAIMSITVLWVRKHTEDKEELTTKILDFLELPCSHTGANMAEA</sequence>
<evidence type="ECO:0000313" key="6">
    <source>
        <dbReference type="EMBL" id="KAJ3831616.1"/>
    </source>
</evidence>
<evidence type="ECO:0000256" key="5">
    <source>
        <dbReference type="ARBA" id="ARBA00023242"/>
    </source>
</evidence>
<feature type="non-terminal residue" evidence="6">
    <location>
        <position position="220"/>
    </location>
</feature>
<dbReference type="PANTHER" id="PTHR46481">
    <property type="entry name" value="ZINC FINGER BED DOMAIN-CONTAINING PROTEIN 4"/>
    <property type="match status" value="1"/>
</dbReference>
<feature type="non-terminal residue" evidence="6">
    <location>
        <position position="1"/>
    </location>
</feature>
<evidence type="ECO:0000256" key="2">
    <source>
        <dbReference type="ARBA" id="ARBA00022723"/>
    </source>
</evidence>
<keyword evidence="2" id="KW-0479">Metal-binding</keyword>
<keyword evidence="3" id="KW-0863">Zinc-finger</keyword>
<reference evidence="6" key="1">
    <citation type="submission" date="2022-08" db="EMBL/GenBank/DDBJ databases">
        <authorList>
            <consortium name="DOE Joint Genome Institute"/>
            <person name="Min B."/>
            <person name="Riley R."/>
            <person name="Sierra-Patev S."/>
            <person name="Naranjo-Ortiz M."/>
            <person name="Looney B."/>
            <person name="Konkel Z."/>
            <person name="Slot J.C."/>
            <person name="Sakamoto Y."/>
            <person name="Steenwyk J.L."/>
            <person name="Rokas A."/>
            <person name="Carro J."/>
            <person name="Camarero S."/>
            <person name="Ferreira P."/>
            <person name="Molpeceres G."/>
            <person name="Ruiz-Duenas F.J."/>
            <person name="Serrano A."/>
            <person name="Henrissat B."/>
            <person name="Drula E."/>
            <person name="Hughes K.W."/>
            <person name="Mata J.L."/>
            <person name="Ishikawa N.K."/>
            <person name="Vargas-Isla R."/>
            <person name="Ushijima S."/>
            <person name="Smith C.A."/>
            <person name="Ahrendt S."/>
            <person name="Andreopoulos W."/>
            <person name="He G."/>
            <person name="Labutti K."/>
            <person name="Lipzen A."/>
            <person name="Ng V."/>
            <person name="Sandor L."/>
            <person name="Barry K."/>
            <person name="Martinez A.T."/>
            <person name="Xiao Y."/>
            <person name="Gibbons J.G."/>
            <person name="Terashima K."/>
            <person name="Hibbett D.S."/>
            <person name="Grigoriev I.V."/>
        </authorList>
    </citation>
    <scope>NUCLEOTIDE SEQUENCE</scope>
    <source>
        <strain evidence="6">TFB9207</strain>
    </source>
</reference>
<dbReference type="InterPro" id="IPR052035">
    <property type="entry name" value="ZnF_BED_domain_contain"/>
</dbReference>
<dbReference type="EMBL" id="MU807341">
    <property type="protein sequence ID" value="KAJ3831616.1"/>
    <property type="molecule type" value="Genomic_DNA"/>
</dbReference>
<dbReference type="Proteomes" id="UP001163846">
    <property type="component" value="Unassembled WGS sequence"/>
</dbReference>